<dbReference type="STRING" id="1423739.FC85_GL002685"/>
<accession>A0A0R1SE31</accession>
<dbReference type="AlphaFoldDB" id="A0A0R1SE31"/>
<feature type="chain" id="PRO_5039450826" evidence="2">
    <location>
        <begin position="23"/>
        <end position="299"/>
    </location>
</feature>
<organism evidence="3 4">
    <name type="scientific">Lentilactobacillus diolivorans DSM 14421</name>
    <dbReference type="NCBI Taxonomy" id="1423739"/>
    <lineage>
        <taxon>Bacteria</taxon>
        <taxon>Bacillati</taxon>
        <taxon>Bacillota</taxon>
        <taxon>Bacilli</taxon>
        <taxon>Lactobacillales</taxon>
        <taxon>Lactobacillaceae</taxon>
        <taxon>Lentilactobacillus</taxon>
    </lineage>
</organism>
<name>A0A0R1SE31_9LACO</name>
<protein>
    <submittedName>
        <fullName evidence="3">Lipoprotein</fullName>
    </submittedName>
</protein>
<keyword evidence="3" id="KW-0449">Lipoprotein</keyword>
<evidence type="ECO:0000313" key="4">
    <source>
        <dbReference type="Proteomes" id="UP000052013"/>
    </source>
</evidence>
<sequence length="299" mass="31746">MRHKKLAGLAVGLLLVVGGLSGCNSNKQSQDQHSSSSKISNASKTDMQNSSTSSTRSSSQSTQSSAQSSSATSNQSSTNSNSGNSNQSATSSSRIDSLNHELTQKLGNVTLPTSDGLTTHNGKLNIRYSGNQANYRILYSVGNQALDLNATQTTKQTPYASFQKKTYDSATAAASAVDYTKPSQNKGLPKVKLSSKITGYENAGGGQNYILWNEGNWSLAVHGSVVNHTDPKSTAVQTIKLLDSHTLPAPNNYGAIKFNVHAAKDHLRDQTISWQDGQTVYTLQGTDIRTAIAMAASVK</sequence>
<evidence type="ECO:0000256" key="1">
    <source>
        <dbReference type="SAM" id="MobiDB-lite"/>
    </source>
</evidence>
<evidence type="ECO:0000256" key="2">
    <source>
        <dbReference type="SAM" id="SignalP"/>
    </source>
</evidence>
<evidence type="ECO:0000313" key="3">
    <source>
        <dbReference type="EMBL" id="KRL67441.1"/>
    </source>
</evidence>
<gene>
    <name evidence="3" type="ORF">FC85_GL002685</name>
</gene>
<dbReference type="EMBL" id="AZEY01000032">
    <property type="protein sequence ID" value="KRL67441.1"/>
    <property type="molecule type" value="Genomic_DNA"/>
</dbReference>
<proteinExistence type="predicted"/>
<dbReference type="PATRIC" id="fig|1423739.3.peg.2784"/>
<comment type="caution">
    <text evidence="3">The sequence shown here is derived from an EMBL/GenBank/DDBJ whole genome shotgun (WGS) entry which is preliminary data.</text>
</comment>
<feature type="signal peptide" evidence="2">
    <location>
        <begin position="1"/>
        <end position="22"/>
    </location>
</feature>
<reference evidence="3 4" key="1">
    <citation type="journal article" date="2015" name="Genome Announc.">
        <title>Expanding the biotechnology potential of lactobacilli through comparative genomics of 213 strains and associated genera.</title>
        <authorList>
            <person name="Sun Z."/>
            <person name="Harris H.M."/>
            <person name="McCann A."/>
            <person name="Guo C."/>
            <person name="Argimon S."/>
            <person name="Zhang W."/>
            <person name="Yang X."/>
            <person name="Jeffery I.B."/>
            <person name="Cooney J.C."/>
            <person name="Kagawa T.F."/>
            <person name="Liu W."/>
            <person name="Song Y."/>
            <person name="Salvetti E."/>
            <person name="Wrobel A."/>
            <person name="Rasinkangas P."/>
            <person name="Parkhill J."/>
            <person name="Rea M.C."/>
            <person name="O'Sullivan O."/>
            <person name="Ritari J."/>
            <person name="Douillard F.P."/>
            <person name="Paul Ross R."/>
            <person name="Yang R."/>
            <person name="Briner A.E."/>
            <person name="Felis G.E."/>
            <person name="de Vos W.M."/>
            <person name="Barrangou R."/>
            <person name="Klaenhammer T.R."/>
            <person name="Caufield P.W."/>
            <person name="Cui Y."/>
            <person name="Zhang H."/>
            <person name="O'Toole P.W."/>
        </authorList>
    </citation>
    <scope>NUCLEOTIDE SEQUENCE [LARGE SCALE GENOMIC DNA]</scope>
    <source>
        <strain evidence="3 4">DSM 14421</strain>
    </source>
</reference>
<dbReference type="RefSeq" id="WP_057864270.1">
    <property type="nucleotide sequence ID" value="NZ_AZEY01000032.1"/>
</dbReference>
<feature type="compositionally biased region" description="Low complexity" evidence="1">
    <location>
        <begin position="25"/>
        <end position="93"/>
    </location>
</feature>
<feature type="region of interest" description="Disordered" evidence="1">
    <location>
        <begin position="25"/>
        <end position="95"/>
    </location>
</feature>
<keyword evidence="2" id="KW-0732">Signal</keyword>
<dbReference type="PROSITE" id="PS51257">
    <property type="entry name" value="PROKAR_LIPOPROTEIN"/>
    <property type="match status" value="1"/>
</dbReference>
<dbReference type="Proteomes" id="UP000052013">
    <property type="component" value="Unassembled WGS sequence"/>
</dbReference>